<accession>A0A7I7Y8C7</accession>
<name>A0A7I7Y8C7_9MYCO</name>
<dbReference type="AlphaFoldDB" id="A0A7I7Y8C7"/>
<keyword evidence="2" id="KW-1185">Reference proteome</keyword>
<dbReference type="EMBL" id="AP022613">
    <property type="protein sequence ID" value="BBZ37151.1"/>
    <property type="molecule type" value="Genomic_DNA"/>
</dbReference>
<organism evidence="1 2">
    <name type="scientific">Mycobacterium conspicuum</name>
    <dbReference type="NCBI Taxonomy" id="44010"/>
    <lineage>
        <taxon>Bacteria</taxon>
        <taxon>Bacillati</taxon>
        <taxon>Actinomycetota</taxon>
        <taxon>Actinomycetes</taxon>
        <taxon>Mycobacteriales</taxon>
        <taxon>Mycobacteriaceae</taxon>
        <taxon>Mycobacterium</taxon>
    </lineage>
</organism>
<gene>
    <name evidence="1" type="ORF">MCNS_02140</name>
</gene>
<evidence type="ECO:0000313" key="1">
    <source>
        <dbReference type="EMBL" id="BBZ37151.1"/>
    </source>
</evidence>
<reference evidence="1 2" key="1">
    <citation type="journal article" date="2019" name="Emerg. Microbes Infect.">
        <title>Comprehensive subspecies identification of 175 nontuberculous mycobacteria species based on 7547 genomic profiles.</title>
        <authorList>
            <person name="Matsumoto Y."/>
            <person name="Kinjo T."/>
            <person name="Motooka D."/>
            <person name="Nabeya D."/>
            <person name="Jung N."/>
            <person name="Uechi K."/>
            <person name="Horii T."/>
            <person name="Iida T."/>
            <person name="Fujita J."/>
            <person name="Nakamura S."/>
        </authorList>
    </citation>
    <scope>NUCLEOTIDE SEQUENCE [LARGE SCALE GENOMIC DNA]</scope>
    <source>
        <strain evidence="1 2">JCM 14738</strain>
    </source>
</reference>
<proteinExistence type="predicted"/>
<sequence length="236" mass="26386">MNGESLLDTGPGRLFVKQLRWGYRASGVTPTAFVGALDAKALIRDATWAVGRHLYSDDRLEVSRRSPDYTELQQFATAALEALSKLSTLDSPQIHQGTISSLAAPVVCNDPWHGLPIGSFWTSTPLNDEDSWLLCGENLRRNDPRWEVHFDITRVRLARIDSARDWIDLIDSNPLVVEGDKYPDWPAIAESWDAVHLSPTGLLLAHPPRYATVAHWSAVATAWLNRPPDMELRAVR</sequence>
<protein>
    <submittedName>
        <fullName evidence="1">Uncharacterized protein</fullName>
    </submittedName>
</protein>
<dbReference type="Proteomes" id="UP000467385">
    <property type="component" value="Chromosome"/>
</dbReference>
<evidence type="ECO:0000313" key="2">
    <source>
        <dbReference type="Proteomes" id="UP000467385"/>
    </source>
</evidence>